<organism evidence="2 3">
    <name type="scientific">Marinicella litoralis</name>
    <dbReference type="NCBI Taxonomy" id="644220"/>
    <lineage>
        <taxon>Bacteria</taxon>
        <taxon>Pseudomonadati</taxon>
        <taxon>Pseudomonadota</taxon>
        <taxon>Gammaproteobacteria</taxon>
        <taxon>Lysobacterales</taxon>
        <taxon>Marinicellaceae</taxon>
        <taxon>Marinicella</taxon>
    </lineage>
</organism>
<comment type="caution">
    <text evidence="2">The sequence shown here is derived from an EMBL/GenBank/DDBJ whole genome shotgun (WGS) entry which is preliminary data.</text>
</comment>
<evidence type="ECO:0000259" key="1">
    <source>
        <dbReference type="Pfam" id="PF01345"/>
    </source>
</evidence>
<dbReference type="Gene3D" id="2.60.40.10">
    <property type="entry name" value="Immunoglobulins"/>
    <property type="match status" value="1"/>
</dbReference>
<feature type="domain" description="DUF11" evidence="1">
    <location>
        <begin position="326"/>
        <end position="443"/>
    </location>
</feature>
<dbReference type="Proteomes" id="UP000295724">
    <property type="component" value="Unassembled WGS sequence"/>
</dbReference>
<dbReference type="InterPro" id="IPR013783">
    <property type="entry name" value="Ig-like_fold"/>
</dbReference>
<dbReference type="EMBL" id="SNZB01000006">
    <property type="protein sequence ID" value="TDR17586.1"/>
    <property type="molecule type" value="Genomic_DNA"/>
</dbReference>
<proteinExistence type="predicted"/>
<reference evidence="2 3" key="1">
    <citation type="submission" date="2019-03" db="EMBL/GenBank/DDBJ databases">
        <title>Genomic Encyclopedia of Type Strains, Phase IV (KMG-IV): sequencing the most valuable type-strain genomes for metagenomic binning, comparative biology and taxonomic classification.</title>
        <authorList>
            <person name="Goeker M."/>
        </authorList>
    </citation>
    <scope>NUCLEOTIDE SEQUENCE [LARGE SCALE GENOMIC DNA]</scope>
    <source>
        <strain evidence="2 3">DSM 25488</strain>
    </source>
</reference>
<dbReference type="RefSeq" id="WP_143751549.1">
    <property type="nucleotide sequence ID" value="NZ_NIHB01000002.1"/>
</dbReference>
<evidence type="ECO:0000313" key="2">
    <source>
        <dbReference type="EMBL" id="TDR17586.1"/>
    </source>
</evidence>
<accession>A0A4R6XE32</accession>
<gene>
    <name evidence="2" type="ORF">C8D91_2645</name>
</gene>
<evidence type="ECO:0000313" key="3">
    <source>
        <dbReference type="Proteomes" id="UP000295724"/>
    </source>
</evidence>
<dbReference type="InterPro" id="IPR001434">
    <property type="entry name" value="OmcB-like_DUF11"/>
</dbReference>
<keyword evidence="3" id="KW-1185">Reference proteome</keyword>
<name>A0A4R6XE32_9GAMM</name>
<dbReference type="AlphaFoldDB" id="A0A4R6XE32"/>
<dbReference type="OrthoDB" id="6192495at2"/>
<sequence length="450" mass="48983">MNGISAVNNYFVIGVGNYGSIVHFVNGDNGTLIPSGTTNDLYDVYAVSEDLAVATGKDVVLLWDGSAWNKIVDSATDTPYTGSWITPEKDVVFYQSLVFFNFVCPHHPGLPPNQQPFCRGYNDPMLTACGTTEDMKMFTSDGDIHHIDSTLAELSGTADMPLHDELIPLDLTAVWIPQLGCIPGAFKPFEAFAIRNTNEFWHFDGSAWSNMNVTIPGDQTLSWLDGTGPGNIVAVGFKPDGNGGNSGVLWTYDGTDWVEDINLPANTPGLTDVVATINSPDRVFGSGFDPVVNKFDQNDAKLDILVAAENGEYLNSSSLFPSALTDVSVSKRLLTPEPIKAGDRITFQLVIQNLGPSTVQSLKVHDVYWEDIFYVDSNCGFSFFQTAPGWNLAERSISSFEPGDVLSCTMEFDVVGAVGNILINRVYVSDVNDINYNNNNSTVESLIHPK</sequence>
<dbReference type="Pfam" id="PF01345">
    <property type="entry name" value="DUF11"/>
    <property type="match status" value="1"/>
</dbReference>
<protein>
    <recommendedName>
        <fullName evidence="1">DUF11 domain-containing protein</fullName>
    </recommendedName>
</protein>